<reference evidence="4 5" key="1">
    <citation type="submission" date="2016-10" db="EMBL/GenBank/DDBJ databases">
        <authorList>
            <person name="de Groot N.N."/>
        </authorList>
    </citation>
    <scope>NUCLEOTIDE SEQUENCE [LARGE SCALE GENOMIC DNA]</scope>
    <source>
        <strain evidence="4 5">DSM 44215</strain>
    </source>
</reference>
<evidence type="ECO:0000256" key="2">
    <source>
        <dbReference type="SAM" id="Phobius"/>
    </source>
</evidence>
<protein>
    <submittedName>
        <fullName evidence="4">Uncharacterized protein</fullName>
    </submittedName>
</protein>
<keyword evidence="2" id="KW-0472">Membrane</keyword>
<evidence type="ECO:0000256" key="1">
    <source>
        <dbReference type="SAM" id="MobiDB-lite"/>
    </source>
</evidence>
<accession>A0A1H2JXB0</accession>
<evidence type="ECO:0000313" key="5">
    <source>
        <dbReference type="Proteomes" id="UP000183180"/>
    </source>
</evidence>
<dbReference type="AlphaFoldDB" id="A0A1H2JXB0"/>
<gene>
    <name evidence="3" type="ORF">RD149_13020</name>
    <name evidence="4" type="ORF">SAMN04488548_1342615</name>
</gene>
<organism evidence="4 5">
    <name type="scientific">Gordonia westfalica</name>
    <dbReference type="NCBI Taxonomy" id="158898"/>
    <lineage>
        <taxon>Bacteria</taxon>
        <taxon>Bacillati</taxon>
        <taxon>Actinomycetota</taxon>
        <taxon>Actinomycetes</taxon>
        <taxon>Mycobacteriales</taxon>
        <taxon>Gordoniaceae</taxon>
        <taxon>Gordonia</taxon>
    </lineage>
</organism>
<evidence type="ECO:0000313" key="6">
    <source>
        <dbReference type="Proteomes" id="UP001265083"/>
    </source>
</evidence>
<keyword evidence="2" id="KW-1133">Transmembrane helix</keyword>
<reference evidence="3 6" key="2">
    <citation type="submission" date="2023-08" db="EMBL/GenBank/DDBJ databases">
        <title>Bioegradation of LLDPE and BLDPE plastic by marine bacteria from coast plastic debris.</title>
        <authorList>
            <person name="Rong Z."/>
        </authorList>
    </citation>
    <scope>NUCLEOTIDE SEQUENCE [LARGE SCALE GENOMIC DNA]</scope>
    <source>
        <strain evidence="3 6">Z-2</strain>
    </source>
</reference>
<proteinExistence type="predicted"/>
<evidence type="ECO:0000313" key="4">
    <source>
        <dbReference type="EMBL" id="SDU61057.1"/>
    </source>
</evidence>
<sequence>MNTWGWIIVVAVGWCVLAAVVAVIVGRAVKIRDEKERGPRGVPDFVPGSPRGLVGHGACVDLDSHRRPDRHRSAGGGEHQSGH</sequence>
<feature type="compositionally biased region" description="Gly residues" evidence="1">
    <location>
        <begin position="74"/>
        <end position="83"/>
    </location>
</feature>
<dbReference type="RefSeq" id="WP_084811826.1">
    <property type="nucleotide sequence ID" value="NZ_FNLM01000034.1"/>
</dbReference>
<dbReference type="Proteomes" id="UP000183180">
    <property type="component" value="Unassembled WGS sequence"/>
</dbReference>
<keyword evidence="2" id="KW-0812">Transmembrane</keyword>
<feature type="region of interest" description="Disordered" evidence="1">
    <location>
        <begin position="57"/>
        <end position="83"/>
    </location>
</feature>
<dbReference type="Proteomes" id="UP001265083">
    <property type="component" value="Unassembled WGS sequence"/>
</dbReference>
<name>A0A1H2JXB0_9ACTN</name>
<keyword evidence="6" id="KW-1185">Reference proteome</keyword>
<feature type="transmembrane region" description="Helical" evidence="2">
    <location>
        <begin position="6"/>
        <end position="29"/>
    </location>
</feature>
<dbReference type="STRING" id="158898.SAMN04488548_1342615"/>
<evidence type="ECO:0000313" key="3">
    <source>
        <dbReference type="EMBL" id="MDS1114691.1"/>
    </source>
</evidence>
<dbReference type="EMBL" id="FNLM01000034">
    <property type="protein sequence ID" value="SDU61057.1"/>
    <property type="molecule type" value="Genomic_DNA"/>
</dbReference>
<dbReference type="EMBL" id="JAVLUS010000009">
    <property type="protein sequence ID" value="MDS1114691.1"/>
    <property type="molecule type" value="Genomic_DNA"/>
</dbReference>